<dbReference type="AlphaFoldDB" id="A0A182YRA1"/>
<dbReference type="InterPro" id="IPR012337">
    <property type="entry name" value="RNaseH-like_sf"/>
</dbReference>
<sequence>MSRLPITSTDPESEIEEPDVVEQFSLQKDFLMRGSRVYIPPTLRMKVLRELHSTYFGTSRMKFLARSYCWWEGIDRDIENLMNDCISFQSAKANPPKISFHCWEQPTEPFQRIHVHYSGPFMGFYYLILANAYSKWPSEYVVKSMTTEITIRLCREFFSAYGLPSVLVSHNGPQFTSVDFAQFAQ</sequence>
<name>A0A182YRA1_ANOST</name>
<evidence type="ECO:0000256" key="1">
    <source>
        <dbReference type="ARBA" id="ARBA00012493"/>
    </source>
</evidence>
<dbReference type="GO" id="GO:0003964">
    <property type="term" value="F:RNA-directed DNA polymerase activity"/>
    <property type="evidence" value="ECO:0007669"/>
    <property type="project" value="UniProtKB-EC"/>
</dbReference>
<dbReference type="PANTHER" id="PTHR37984:SF5">
    <property type="entry name" value="PROTEIN NYNRIN-LIKE"/>
    <property type="match status" value="1"/>
</dbReference>
<dbReference type="InterPro" id="IPR041588">
    <property type="entry name" value="Integrase_H2C2"/>
</dbReference>
<dbReference type="InterPro" id="IPR036397">
    <property type="entry name" value="RNaseH_sf"/>
</dbReference>
<proteinExistence type="predicted"/>
<evidence type="ECO:0000259" key="2">
    <source>
        <dbReference type="PROSITE" id="PS50994"/>
    </source>
</evidence>
<dbReference type="PANTHER" id="PTHR37984">
    <property type="entry name" value="PROTEIN CBG26694"/>
    <property type="match status" value="1"/>
</dbReference>
<dbReference type="EnsemblMetazoa" id="ASTEI10987-RA">
    <property type="protein sequence ID" value="ASTEI10987-PA"/>
    <property type="gene ID" value="ASTEI10987"/>
</dbReference>
<keyword evidence="4" id="KW-1185">Reference proteome</keyword>
<dbReference type="InterPro" id="IPR001584">
    <property type="entry name" value="Integrase_cat-core"/>
</dbReference>
<dbReference type="OMA" id="ANAYSKW"/>
<reference evidence="3" key="2">
    <citation type="submission" date="2020-05" db="UniProtKB">
        <authorList>
            <consortium name="EnsemblMetazoa"/>
        </authorList>
    </citation>
    <scope>IDENTIFICATION</scope>
    <source>
        <strain evidence="3">Indian</strain>
    </source>
</reference>
<dbReference type="VEuPathDB" id="VectorBase:ASTE001436"/>
<reference evidence="4" key="1">
    <citation type="journal article" date="2014" name="Genome Biol.">
        <title>Genome analysis of a major urban malaria vector mosquito, Anopheles stephensi.</title>
        <authorList>
            <person name="Jiang X."/>
            <person name="Peery A."/>
            <person name="Hall A.B."/>
            <person name="Sharma A."/>
            <person name="Chen X.G."/>
            <person name="Waterhouse R.M."/>
            <person name="Komissarov A."/>
            <person name="Riehle M.M."/>
            <person name="Shouche Y."/>
            <person name="Sharakhova M.V."/>
            <person name="Lawson D."/>
            <person name="Pakpour N."/>
            <person name="Arensburger P."/>
            <person name="Davidson V.L."/>
            <person name="Eiglmeier K."/>
            <person name="Emrich S."/>
            <person name="George P."/>
            <person name="Kennedy R.C."/>
            <person name="Mane S.P."/>
            <person name="Maslen G."/>
            <person name="Oringanje C."/>
            <person name="Qi Y."/>
            <person name="Settlage R."/>
            <person name="Tojo M."/>
            <person name="Tubio J.M."/>
            <person name="Unger M.F."/>
            <person name="Wang B."/>
            <person name="Vernick K.D."/>
            <person name="Ribeiro J.M."/>
            <person name="James A.A."/>
            <person name="Michel K."/>
            <person name="Riehle M.A."/>
            <person name="Luckhart S."/>
            <person name="Sharakhov I.V."/>
            <person name="Tu Z."/>
        </authorList>
    </citation>
    <scope>NUCLEOTIDE SEQUENCE [LARGE SCALE GENOMIC DNA]</scope>
    <source>
        <strain evidence="4">Indian</strain>
    </source>
</reference>
<dbReference type="SUPFAM" id="SSF53098">
    <property type="entry name" value="Ribonuclease H-like"/>
    <property type="match status" value="1"/>
</dbReference>
<feature type="domain" description="Integrase catalytic" evidence="2">
    <location>
        <begin position="105"/>
        <end position="185"/>
    </location>
</feature>
<evidence type="ECO:0000313" key="4">
    <source>
        <dbReference type="Proteomes" id="UP000076408"/>
    </source>
</evidence>
<dbReference type="VEuPathDB" id="VectorBase:ASTEI20_036390"/>
<dbReference type="GO" id="GO:0015074">
    <property type="term" value="P:DNA integration"/>
    <property type="evidence" value="ECO:0007669"/>
    <property type="project" value="InterPro"/>
</dbReference>
<organism evidence="3 4">
    <name type="scientific">Anopheles stephensi</name>
    <name type="common">Indo-Pakistan malaria mosquito</name>
    <dbReference type="NCBI Taxonomy" id="30069"/>
    <lineage>
        <taxon>Eukaryota</taxon>
        <taxon>Metazoa</taxon>
        <taxon>Ecdysozoa</taxon>
        <taxon>Arthropoda</taxon>
        <taxon>Hexapoda</taxon>
        <taxon>Insecta</taxon>
        <taxon>Pterygota</taxon>
        <taxon>Neoptera</taxon>
        <taxon>Endopterygota</taxon>
        <taxon>Diptera</taxon>
        <taxon>Nematocera</taxon>
        <taxon>Culicoidea</taxon>
        <taxon>Culicidae</taxon>
        <taxon>Anophelinae</taxon>
        <taxon>Anopheles</taxon>
    </lineage>
</organism>
<dbReference type="Gene3D" id="1.10.340.70">
    <property type="match status" value="1"/>
</dbReference>
<dbReference type="STRING" id="30069.A0A182YRA1"/>
<accession>A0A182YRA1</accession>
<dbReference type="Gene3D" id="3.30.420.10">
    <property type="entry name" value="Ribonuclease H-like superfamily/Ribonuclease H"/>
    <property type="match status" value="1"/>
</dbReference>
<dbReference type="Pfam" id="PF17921">
    <property type="entry name" value="Integrase_H2C2"/>
    <property type="match status" value="1"/>
</dbReference>
<dbReference type="InterPro" id="IPR050951">
    <property type="entry name" value="Retrovirus_Pol_polyprotein"/>
</dbReference>
<dbReference type="GO" id="GO:0003676">
    <property type="term" value="F:nucleic acid binding"/>
    <property type="evidence" value="ECO:0007669"/>
    <property type="project" value="InterPro"/>
</dbReference>
<dbReference type="VEuPathDB" id="VectorBase:ASTEI10987"/>
<dbReference type="PROSITE" id="PS50994">
    <property type="entry name" value="INTEGRASE"/>
    <property type="match status" value="1"/>
</dbReference>
<protein>
    <recommendedName>
        <fullName evidence="1">RNA-directed DNA polymerase</fullName>
        <ecNumber evidence="1">2.7.7.49</ecNumber>
    </recommendedName>
</protein>
<evidence type="ECO:0000313" key="3">
    <source>
        <dbReference type="EnsemblMetazoa" id="ASTEI10987-PA"/>
    </source>
</evidence>
<dbReference type="Proteomes" id="UP000076408">
    <property type="component" value="Unassembled WGS sequence"/>
</dbReference>
<dbReference type="EC" id="2.7.7.49" evidence="1"/>